<dbReference type="SMART" id="SM00530">
    <property type="entry name" value="HTH_XRE"/>
    <property type="match status" value="1"/>
</dbReference>
<reference evidence="2 9" key="2">
    <citation type="submission" date="2019-08" db="EMBL/GenBank/DDBJ databases">
        <title>Comparison of rpoB and gyrB Sequences from Mobiluncus Species and Development of a Multiplex PCR Method for Clinical Detection of Mobiluncus curtisii and Mobiluncus mulieris.</title>
        <authorList>
            <person name="Yang L."/>
            <person name="Shen Y."/>
            <person name="Xu G."/>
            <person name="Shu L.-B."/>
            <person name="Hu J."/>
            <person name="Zhang R."/>
            <person name="Wang Y."/>
            <person name="Zhou H.-W."/>
            <person name="Zhang X."/>
        </authorList>
    </citation>
    <scope>NUCLEOTIDE SEQUENCE [LARGE SCALE GENOMIC DNA]</scope>
    <source>
        <strain evidence="2 9">M26</strain>
    </source>
</reference>
<evidence type="ECO:0000313" key="6">
    <source>
        <dbReference type="Proteomes" id="UP000255284"/>
    </source>
</evidence>
<dbReference type="Proteomes" id="UP000582487">
    <property type="component" value="Unassembled WGS sequence"/>
</dbReference>
<dbReference type="Proteomes" id="UP000578252">
    <property type="component" value="Unassembled WGS sequence"/>
</dbReference>
<evidence type="ECO:0000313" key="3">
    <source>
        <dbReference type="EMBL" id="NMW64329.1"/>
    </source>
</evidence>
<dbReference type="GeneID" id="61167806"/>
<evidence type="ECO:0000313" key="5">
    <source>
        <dbReference type="EMBL" id="STO17551.1"/>
    </source>
</evidence>
<feature type="domain" description="HTH cro/C1-type" evidence="1">
    <location>
        <begin position="23"/>
        <end position="74"/>
    </location>
</feature>
<dbReference type="EMBL" id="VSZY01000002">
    <property type="protein sequence ID" value="MCU9968285.1"/>
    <property type="molecule type" value="Genomic_DNA"/>
</dbReference>
<gene>
    <name evidence="2" type="ORF">FYZ43_02385</name>
    <name evidence="4" type="ORF">HHJ74_00055</name>
    <name evidence="3" type="ORF">HHJ78_01980</name>
    <name evidence="5" type="ORF">NCTC11819_02145</name>
</gene>
<organism evidence="3 7">
    <name type="scientific">Mobiluncus mulieris</name>
    <dbReference type="NCBI Taxonomy" id="2052"/>
    <lineage>
        <taxon>Bacteria</taxon>
        <taxon>Bacillati</taxon>
        <taxon>Actinomycetota</taxon>
        <taxon>Actinomycetes</taxon>
        <taxon>Actinomycetales</taxon>
        <taxon>Actinomycetaceae</taxon>
        <taxon>Mobiluncus</taxon>
    </lineage>
</organism>
<protein>
    <submittedName>
        <fullName evidence="5">Anaerobic benzoate catabolism transcriptional regulator</fullName>
    </submittedName>
    <submittedName>
        <fullName evidence="3">Helix-turn-helix domain-containing protein</fullName>
    </submittedName>
</protein>
<dbReference type="GO" id="GO:0003677">
    <property type="term" value="F:DNA binding"/>
    <property type="evidence" value="ECO:0007669"/>
    <property type="project" value="InterPro"/>
</dbReference>
<evidence type="ECO:0000313" key="9">
    <source>
        <dbReference type="Proteomes" id="UP001209486"/>
    </source>
</evidence>
<reference evidence="7 8" key="3">
    <citation type="submission" date="2020-04" db="EMBL/GenBank/DDBJ databases">
        <title>Antimicrobial susceptibility and clonality of vaginal-derived multi-drug resistant Mobiluncus isolates in China.</title>
        <authorList>
            <person name="Zhang X."/>
        </authorList>
    </citation>
    <scope>NUCLEOTIDE SEQUENCE [LARGE SCALE GENOMIC DNA]</scope>
    <source>
        <strain evidence="3 7">13</strain>
        <strain evidence="4 8">7</strain>
    </source>
</reference>
<sequence>MGRHKPITEAATKDALAILGGQVRTARTNQQWSRAQLAALAGCSPRTIASLETGSPTVSIGTAIEVMRVLGIPLFGTDDPVSLARLKASTERYVALLPARVHAKTKLDNDF</sequence>
<evidence type="ECO:0000313" key="7">
    <source>
        <dbReference type="Proteomes" id="UP000578252"/>
    </source>
</evidence>
<dbReference type="Gene3D" id="1.10.260.40">
    <property type="entry name" value="lambda repressor-like DNA-binding domains"/>
    <property type="match status" value="1"/>
</dbReference>
<dbReference type="Proteomes" id="UP001209486">
    <property type="component" value="Unassembled WGS sequence"/>
</dbReference>
<evidence type="ECO:0000259" key="1">
    <source>
        <dbReference type="PROSITE" id="PS50943"/>
    </source>
</evidence>
<reference evidence="5 6" key="1">
    <citation type="submission" date="2018-06" db="EMBL/GenBank/DDBJ databases">
        <authorList>
            <consortium name="Pathogen Informatics"/>
            <person name="Doyle S."/>
        </authorList>
    </citation>
    <scope>NUCLEOTIDE SEQUENCE [LARGE SCALE GENOMIC DNA]</scope>
    <source>
        <strain evidence="5 6">NCTC11819</strain>
    </source>
</reference>
<dbReference type="SUPFAM" id="SSF47413">
    <property type="entry name" value="lambda repressor-like DNA-binding domains"/>
    <property type="match status" value="1"/>
</dbReference>
<dbReference type="EMBL" id="UGGQ01000006">
    <property type="protein sequence ID" value="STO17551.1"/>
    <property type="molecule type" value="Genomic_DNA"/>
</dbReference>
<accession>A0A2J9KQS7</accession>
<dbReference type="InterPro" id="IPR001387">
    <property type="entry name" value="Cro/C1-type_HTH"/>
</dbReference>
<dbReference type="CDD" id="cd00093">
    <property type="entry name" value="HTH_XRE"/>
    <property type="match status" value="1"/>
</dbReference>
<evidence type="ECO:0000313" key="4">
    <source>
        <dbReference type="EMBL" id="NMW92117.1"/>
    </source>
</evidence>
<evidence type="ECO:0000313" key="8">
    <source>
        <dbReference type="Proteomes" id="UP000582487"/>
    </source>
</evidence>
<dbReference type="AlphaFoldDB" id="A0A2J9KQS7"/>
<proteinExistence type="predicted"/>
<dbReference type="Pfam" id="PF01381">
    <property type="entry name" value="HTH_3"/>
    <property type="match status" value="1"/>
</dbReference>
<evidence type="ECO:0000313" key="2">
    <source>
        <dbReference type="EMBL" id="MCU9968285.1"/>
    </source>
</evidence>
<dbReference type="Proteomes" id="UP000255284">
    <property type="component" value="Unassembled WGS sequence"/>
</dbReference>
<name>A0A2J9KQS7_9ACTO</name>
<dbReference type="InterPro" id="IPR010982">
    <property type="entry name" value="Lambda_DNA-bd_dom_sf"/>
</dbReference>
<dbReference type="EMBL" id="JABCUV010000001">
    <property type="protein sequence ID" value="NMW92117.1"/>
    <property type="molecule type" value="Genomic_DNA"/>
</dbReference>
<comment type="caution">
    <text evidence="3">The sequence shown here is derived from an EMBL/GenBank/DDBJ whole genome shotgun (WGS) entry which is preliminary data.</text>
</comment>
<dbReference type="EMBL" id="JABCUR010000002">
    <property type="protein sequence ID" value="NMW64329.1"/>
    <property type="molecule type" value="Genomic_DNA"/>
</dbReference>
<dbReference type="RefSeq" id="WP_004014897.1">
    <property type="nucleotide sequence ID" value="NZ_CAMPUA010000007.1"/>
</dbReference>
<dbReference type="PROSITE" id="PS50943">
    <property type="entry name" value="HTH_CROC1"/>
    <property type="match status" value="1"/>
</dbReference>